<dbReference type="OrthoDB" id="6614653at2759"/>
<feature type="domain" description="DUF985" evidence="1">
    <location>
        <begin position="16"/>
        <end position="148"/>
    </location>
</feature>
<accession>A0A2T2P4M5</accession>
<evidence type="ECO:0000259" key="1">
    <source>
        <dbReference type="Pfam" id="PF06172"/>
    </source>
</evidence>
<reference evidence="2 3" key="1">
    <citation type="journal article" date="2018" name="Front. Microbiol.">
        <title>Genome-Wide Analysis of Corynespora cassiicola Leaf Fall Disease Putative Effectors.</title>
        <authorList>
            <person name="Lopez D."/>
            <person name="Ribeiro S."/>
            <person name="Label P."/>
            <person name="Fumanal B."/>
            <person name="Venisse J.S."/>
            <person name="Kohler A."/>
            <person name="de Oliveira R.R."/>
            <person name="Labutti K."/>
            <person name="Lipzen A."/>
            <person name="Lail K."/>
            <person name="Bauer D."/>
            <person name="Ohm R.A."/>
            <person name="Barry K.W."/>
            <person name="Spatafora J."/>
            <person name="Grigoriev I.V."/>
            <person name="Martin F.M."/>
            <person name="Pujade-Renaud V."/>
        </authorList>
    </citation>
    <scope>NUCLEOTIDE SEQUENCE [LARGE SCALE GENOMIC DNA]</scope>
    <source>
        <strain evidence="2 3">Philippines</strain>
    </source>
</reference>
<dbReference type="InterPro" id="IPR039935">
    <property type="entry name" value="YML079W-like"/>
</dbReference>
<dbReference type="SUPFAM" id="SSF51182">
    <property type="entry name" value="RmlC-like cupins"/>
    <property type="match status" value="1"/>
</dbReference>
<keyword evidence="3" id="KW-1185">Reference proteome</keyword>
<dbReference type="EMBL" id="KZ678130">
    <property type="protein sequence ID" value="PSN72625.1"/>
    <property type="molecule type" value="Genomic_DNA"/>
</dbReference>
<proteinExistence type="predicted"/>
<sequence length="157" mass="17561">MAAATSTRSIDTRDAQEIIKKLNLSPHPEKGWFIETYRDATTNENNRSYSTAIYYLLEGSVGASHWHRVDATEVWHYYAGAPLKLELAAGDQGKATLSEKILGPDVFEHQNPHVVIDKKVWQRASSLGKWTLVGCTVAPAFTEEGFEMSPPDWNPTK</sequence>
<dbReference type="InterPro" id="IPR014710">
    <property type="entry name" value="RmlC-like_jellyroll"/>
</dbReference>
<dbReference type="CDD" id="cd06121">
    <property type="entry name" value="cupin_YML079wp"/>
    <property type="match status" value="1"/>
</dbReference>
<evidence type="ECO:0000313" key="3">
    <source>
        <dbReference type="Proteomes" id="UP000240883"/>
    </source>
</evidence>
<protein>
    <submittedName>
        <fullName evidence="2">Cupin family protein</fullName>
    </submittedName>
</protein>
<organism evidence="2 3">
    <name type="scientific">Corynespora cassiicola Philippines</name>
    <dbReference type="NCBI Taxonomy" id="1448308"/>
    <lineage>
        <taxon>Eukaryota</taxon>
        <taxon>Fungi</taxon>
        <taxon>Dikarya</taxon>
        <taxon>Ascomycota</taxon>
        <taxon>Pezizomycotina</taxon>
        <taxon>Dothideomycetes</taxon>
        <taxon>Pleosporomycetidae</taxon>
        <taxon>Pleosporales</taxon>
        <taxon>Corynesporascaceae</taxon>
        <taxon>Corynespora</taxon>
    </lineage>
</organism>
<dbReference type="InterPro" id="IPR009327">
    <property type="entry name" value="Cupin_DUF985"/>
</dbReference>
<name>A0A2T2P4M5_CORCC</name>
<dbReference type="Proteomes" id="UP000240883">
    <property type="component" value="Unassembled WGS sequence"/>
</dbReference>
<dbReference type="PANTHER" id="PTHR33387">
    <property type="entry name" value="RMLC-LIKE JELLY ROLL FOLD PROTEIN"/>
    <property type="match status" value="1"/>
</dbReference>
<dbReference type="Pfam" id="PF06172">
    <property type="entry name" value="Cupin_5"/>
    <property type="match status" value="1"/>
</dbReference>
<dbReference type="PANTHER" id="PTHR33387:SF3">
    <property type="entry name" value="DUF985 DOMAIN-CONTAINING PROTEIN"/>
    <property type="match status" value="1"/>
</dbReference>
<dbReference type="Gene3D" id="2.60.120.10">
    <property type="entry name" value="Jelly Rolls"/>
    <property type="match status" value="1"/>
</dbReference>
<dbReference type="InterPro" id="IPR011051">
    <property type="entry name" value="RmlC_Cupin_sf"/>
</dbReference>
<dbReference type="AlphaFoldDB" id="A0A2T2P4M5"/>
<gene>
    <name evidence="2" type="ORF">BS50DRAFT_256409</name>
</gene>
<evidence type="ECO:0000313" key="2">
    <source>
        <dbReference type="EMBL" id="PSN72625.1"/>
    </source>
</evidence>